<reference evidence="1" key="1">
    <citation type="journal article" date="2008" name="BMC Genomics">
        <title>A conifer genomics resource of 200,000 spruce (Picea spp.) ESTs and 6,464 high-quality, sequence-finished full-length cDNAs for Sitka spruce (Picea sitchensis).</title>
        <authorList>
            <person name="Ralph S.G."/>
            <person name="Chun H.J."/>
            <person name="Kolosova N."/>
            <person name="Cooper D."/>
            <person name="Oddy C."/>
            <person name="Ritland C.E."/>
            <person name="Kirkpatrick R."/>
            <person name="Moore R."/>
            <person name="Barber S."/>
            <person name="Holt R.A."/>
            <person name="Jones S.J."/>
            <person name="Marra M.A."/>
            <person name="Douglas C.J."/>
            <person name="Ritland K."/>
            <person name="Bohlmann J."/>
        </authorList>
    </citation>
    <scope>NUCLEOTIDE SEQUENCE</scope>
    <source>
        <tissue evidence="1">Green portion of the leader tissue</tissue>
    </source>
</reference>
<evidence type="ECO:0000313" key="1">
    <source>
        <dbReference type="EMBL" id="ABK22067.1"/>
    </source>
</evidence>
<dbReference type="AlphaFoldDB" id="A9NN56"/>
<accession>A9NN56</accession>
<name>A9NN56_PICSI</name>
<organism evidence="1">
    <name type="scientific">Picea sitchensis</name>
    <name type="common">Sitka spruce</name>
    <name type="synonym">Pinus sitchensis</name>
    <dbReference type="NCBI Taxonomy" id="3332"/>
    <lineage>
        <taxon>Eukaryota</taxon>
        <taxon>Viridiplantae</taxon>
        <taxon>Streptophyta</taxon>
        <taxon>Embryophyta</taxon>
        <taxon>Tracheophyta</taxon>
        <taxon>Spermatophyta</taxon>
        <taxon>Pinopsida</taxon>
        <taxon>Pinidae</taxon>
        <taxon>Conifers I</taxon>
        <taxon>Pinales</taxon>
        <taxon>Pinaceae</taxon>
        <taxon>Picea</taxon>
    </lineage>
</organism>
<sequence length="40" mass="4610">MVQWPCMFGMVGSRDVLELLLSMVFSPESLNFVFLSFLHT</sequence>
<dbReference type="EMBL" id="EF082713">
    <property type="protein sequence ID" value="ABK22067.1"/>
    <property type="molecule type" value="mRNA"/>
</dbReference>
<proteinExistence type="evidence at transcript level"/>
<protein>
    <submittedName>
        <fullName evidence="1">Uncharacterized protein</fullName>
    </submittedName>
</protein>